<dbReference type="Gene3D" id="2.20.25.240">
    <property type="match status" value="1"/>
</dbReference>
<evidence type="ECO:0000259" key="4">
    <source>
        <dbReference type="Pfam" id="PF04500"/>
    </source>
</evidence>
<dbReference type="OrthoDB" id="7778943at2759"/>
<dbReference type="Proteomes" id="UP000008820">
    <property type="component" value="Chromosome 3"/>
</dbReference>
<dbReference type="EnsemblMetazoa" id="AAEL027344-RA">
    <property type="protein sequence ID" value="AAEL027344-PA"/>
    <property type="gene ID" value="AAEL027344"/>
</dbReference>
<reference evidence="6 7" key="1">
    <citation type="submission" date="2017-06" db="EMBL/GenBank/DDBJ databases">
        <title>Aedes aegypti genome working group (AGWG) sequencing and assembly.</title>
        <authorList>
            <consortium name="Aedes aegypti Genome Working Group (AGWG)"/>
            <person name="Matthews B.J."/>
        </authorList>
    </citation>
    <scope>NUCLEOTIDE SEQUENCE [LARGE SCALE GENOMIC DNA]</scope>
    <source>
        <strain evidence="6 7">LVP_AGWG</strain>
    </source>
</reference>
<dbReference type="AlphaFoldDB" id="A0A6I8TVB7"/>
<evidence type="ECO:0000259" key="5">
    <source>
        <dbReference type="Pfam" id="PF10551"/>
    </source>
</evidence>
<keyword evidence="2" id="KW-0863">Zinc-finger</keyword>
<reference evidence="6" key="2">
    <citation type="submission" date="2020-05" db="UniProtKB">
        <authorList>
            <consortium name="EnsemblMetazoa"/>
        </authorList>
    </citation>
    <scope>IDENTIFICATION</scope>
    <source>
        <strain evidence="6">LVP_AGWG</strain>
    </source>
</reference>
<protein>
    <submittedName>
        <fullName evidence="6">Uncharacterized protein</fullName>
    </submittedName>
</protein>
<name>A0A6I8TVB7_AEDAE</name>
<dbReference type="PANTHER" id="PTHR47160">
    <property type="entry name" value="PUTATIVE-RELATED"/>
    <property type="match status" value="1"/>
</dbReference>
<sequence length="448" mass="50982">MSSATQQVPSLAVVTEAAAQSNNPKLIRSIRGKFILCLGGFIYHVNKTVRSTDFKVECTNNYFYFSKVAGVMYWDCEKRRTPGKSIPCKGRAISEKDIENTARMTAAHNHEPNAMRVEIANFLSELFNHAHENNDAPEKIIRQVASKTPAEVLSSLSRVAQRKVIQRSRTEDDDLAEPNENFDNVSERFVRTLDGETFLQRNIESPGGRILIFTTTKHIRLLSQAPVWMMDSTFSTAPKGFCQIFSIQASIGEDNVRRFLPLVFMLLPKKDEATYIAAFEELTEIASQVEIELGPNLLMADFELAQLNAARKVFEGASTHGCYFHLCQNMYKKVQQLGYQTTYGGSYRVQLIFKQLPSLAFLPASEIPKAFDELKEISSNMLPNLFDYFSDYYVHGKQISRKKRRAPVFPPTLWSVHENVLNNIPRTSNNLERWHCKWNGLLKAIHPL</sequence>
<evidence type="ECO:0000313" key="6">
    <source>
        <dbReference type="EnsemblMetazoa" id="AAEL027344-PA"/>
    </source>
</evidence>
<dbReference type="Pfam" id="PF04500">
    <property type="entry name" value="FLYWCH"/>
    <property type="match status" value="1"/>
</dbReference>
<keyword evidence="7" id="KW-1185">Reference proteome</keyword>
<dbReference type="InterPro" id="IPR007588">
    <property type="entry name" value="Znf_FLYWCH"/>
</dbReference>
<keyword evidence="3" id="KW-0862">Zinc</keyword>
<organism evidence="6 7">
    <name type="scientific">Aedes aegypti</name>
    <name type="common">Yellowfever mosquito</name>
    <name type="synonym">Culex aegypti</name>
    <dbReference type="NCBI Taxonomy" id="7159"/>
    <lineage>
        <taxon>Eukaryota</taxon>
        <taxon>Metazoa</taxon>
        <taxon>Ecdysozoa</taxon>
        <taxon>Arthropoda</taxon>
        <taxon>Hexapoda</taxon>
        <taxon>Insecta</taxon>
        <taxon>Pterygota</taxon>
        <taxon>Neoptera</taxon>
        <taxon>Endopterygota</taxon>
        <taxon>Diptera</taxon>
        <taxon>Nematocera</taxon>
        <taxon>Culicoidea</taxon>
        <taxon>Culicidae</taxon>
        <taxon>Culicinae</taxon>
        <taxon>Aedini</taxon>
        <taxon>Aedes</taxon>
        <taxon>Stegomyia</taxon>
    </lineage>
</organism>
<gene>
    <name evidence="6" type="primary">110679456</name>
</gene>
<evidence type="ECO:0000313" key="7">
    <source>
        <dbReference type="Proteomes" id="UP000008820"/>
    </source>
</evidence>
<accession>A0A6I8TVB7</accession>
<feature type="domain" description="MULE transposase" evidence="5">
    <location>
        <begin position="227"/>
        <end position="329"/>
    </location>
</feature>
<dbReference type="GO" id="GO:0008270">
    <property type="term" value="F:zinc ion binding"/>
    <property type="evidence" value="ECO:0007669"/>
    <property type="project" value="UniProtKB-KW"/>
</dbReference>
<proteinExistence type="predicted"/>
<evidence type="ECO:0000256" key="3">
    <source>
        <dbReference type="ARBA" id="ARBA00022833"/>
    </source>
</evidence>
<evidence type="ECO:0000256" key="1">
    <source>
        <dbReference type="ARBA" id="ARBA00022723"/>
    </source>
</evidence>
<feature type="domain" description="FLYWCH-type" evidence="4">
    <location>
        <begin position="27"/>
        <end position="110"/>
    </location>
</feature>
<dbReference type="InParanoid" id="A0A6I8TVB7"/>
<dbReference type="Pfam" id="PF10551">
    <property type="entry name" value="MULE"/>
    <property type="match status" value="1"/>
</dbReference>
<dbReference type="PANTHER" id="PTHR47160:SF10">
    <property type="entry name" value="MULE TRANSPOSASE DOMAIN-CONTAINING PROTEIN"/>
    <property type="match status" value="1"/>
</dbReference>
<evidence type="ECO:0000256" key="2">
    <source>
        <dbReference type="ARBA" id="ARBA00022771"/>
    </source>
</evidence>
<dbReference type="InterPro" id="IPR018289">
    <property type="entry name" value="MULE_transposase_dom"/>
</dbReference>
<keyword evidence="1" id="KW-0479">Metal-binding</keyword>